<organism evidence="2 3">
    <name type="scientific">Pristionchus mayeri</name>
    <dbReference type="NCBI Taxonomy" id="1317129"/>
    <lineage>
        <taxon>Eukaryota</taxon>
        <taxon>Metazoa</taxon>
        <taxon>Ecdysozoa</taxon>
        <taxon>Nematoda</taxon>
        <taxon>Chromadorea</taxon>
        <taxon>Rhabditida</taxon>
        <taxon>Rhabditina</taxon>
        <taxon>Diplogasteromorpha</taxon>
        <taxon>Diplogasteroidea</taxon>
        <taxon>Neodiplogasteridae</taxon>
        <taxon>Pristionchus</taxon>
    </lineage>
</organism>
<gene>
    <name evidence="2" type="ORF">PMAYCL1PPCAC_27397</name>
</gene>
<protein>
    <recommendedName>
        <fullName evidence="4">Dehydrogenase</fullName>
    </recommendedName>
</protein>
<proteinExistence type="predicted"/>
<dbReference type="PANTHER" id="PTHR43157">
    <property type="entry name" value="PHOSPHATIDYLINOSITOL-GLYCAN BIOSYNTHESIS CLASS F PROTEIN-RELATED"/>
    <property type="match status" value="1"/>
</dbReference>
<dbReference type="AlphaFoldDB" id="A0AAN5D7M1"/>
<feature type="non-terminal residue" evidence="2">
    <location>
        <position position="1"/>
    </location>
</feature>
<keyword evidence="1" id="KW-0560">Oxidoreductase</keyword>
<keyword evidence="3" id="KW-1185">Reference proteome</keyword>
<dbReference type="Gene3D" id="3.40.50.720">
    <property type="entry name" value="NAD(P)-binding Rossmann-like Domain"/>
    <property type="match status" value="1"/>
</dbReference>
<dbReference type="PRINTS" id="PR00081">
    <property type="entry name" value="GDHRDH"/>
</dbReference>
<dbReference type="GO" id="GO:0016491">
    <property type="term" value="F:oxidoreductase activity"/>
    <property type="evidence" value="ECO:0007669"/>
    <property type="project" value="UniProtKB-KW"/>
</dbReference>
<evidence type="ECO:0008006" key="4">
    <source>
        <dbReference type="Google" id="ProtNLM"/>
    </source>
</evidence>
<name>A0AAN5D7M1_9BILA</name>
<evidence type="ECO:0000313" key="2">
    <source>
        <dbReference type="EMBL" id="GMR57202.1"/>
    </source>
</evidence>
<sequence>HAAFTSPWAFGVSTLGIGVSLYRIREDESRAKYDMTEDLAGKTYVVTGATSGIGKAAAEQLAKQNARVILACRNQDKCAKVQQDILSITGNKQVYCHHLDLSDFDSVTSFVRNISKGEHELDRIDGVVHNA</sequence>
<reference evidence="3" key="1">
    <citation type="submission" date="2022-10" db="EMBL/GenBank/DDBJ databases">
        <title>Genome assembly of Pristionchus species.</title>
        <authorList>
            <person name="Yoshida K."/>
            <person name="Sommer R.J."/>
        </authorList>
    </citation>
    <scope>NUCLEOTIDE SEQUENCE [LARGE SCALE GENOMIC DNA]</scope>
    <source>
        <strain evidence="3">RS5460</strain>
    </source>
</reference>
<dbReference type="InterPro" id="IPR036291">
    <property type="entry name" value="NAD(P)-bd_dom_sf"/>
</dbReference>
<evidence type="ECO:0000256" key="1">
    <source>
        <dbReference type="ARBA" id="ARBA00023002"/>
    </source>
</evidence>
<accession>A0AAN5D7M1</accession>
<dbReference type="PANTHER" id="PTHR43157:SF68">
    <property type="entry name" value="RETINOL DEHYDROGENASE 13"/>
    <property type="match status" value="1"/>
</dbReference>
<dbReference type="EMBL" id="BTRK01000006">
    <property type="protein sequence ID" value="GMR57202.1"/>
    <property type="molecule type" value="Genomic_DNA"/>
</dbReference>
<dbReference type="InterPro" id="IPR002347">
    <property type="entry name" value="SDR_fam"/>
</dbReference>
<comment type="caution">
    <text evidence="2">The sequence shown here is derived from an EMBL/GenBank/DDBJ whole genome shotgun (WGS) entry which is preliminary data.</text>
</comment>
<evidence type="ECO:0000313" key="3">
    <source>
        <dbReference type="Proteomes" id="UP001328107"/>
    </source>
</evidence>
<dbReference type="Proteomes" id="UP001328107">
    <property type="component" value="Unassembled WGS sequence"/>
</dbReference>
<feature type="non-terminal residue" evidence="2">
    <location>
        <position position="131"/>
    </location>
</feature>
<dbReference type="Pfam" id="PF00106">
    <property type="entry name" value="adh_short"/>
    <property type="match status" value="1"/>
</dbReference>
<dbReference type="SUPFAM" id="SSF51735">
    <property type="entry name" value="NAD(P)-binding Rossmann-fold domains"/>
    <property type="match status" value="1"/>
</dbReference>